<gene>
    <name evidence="2" type="ORF">FC20_GL001046</name>
</gene>
<proteinExistence type="predicted"/>
<dbReference type="AlphaFoldDB" id="A0A0R1MA10"/>
<dbReference type="InterPro" id="IPR011990">
    <property type="entry name" value="TPR-like_helical_dom_sf"/>
</dbReference>
<evidence type="ECO:0000313" key="3">
    <source>
        <dbReference type="Proteomes" id="UP000051074"/>
    </source>
</evidence>
<name>A0A0R1MA10_9LACO</name>
<dbReference type="Proteomes" id="UP000051074">
    <property type="component" value="Unassembled WGS sequence"/>
</dbReference>
<evidence type="ECO:0000313" key="2">
    <source>
        <dbReference type="EMBL" id="KRL01019.1"/>
    </source>
</evidence>
<dbReference type="InterPro" id="IPR010982">
    <property type="entry name" value="Lambda_DNA-bd_dom_sf"/>
</dbReference>
<accession>A0A0R1MA10</accession>
<dbReference type="PATRIC" id="fig|1293597.4.peg.1120"/>
<dbReference type="EMBL" id="AZDU01000031">
    <property type="protein sequence ID" value="KRL01019.1"/>
    <property type="molecule type" value="Genomic_DNA"/>
</dbReference>
<feature type="domain" description="HTH cro/C1-type" evidence="1">
    <location>
        <begin position="11"/>
        <end position="64"/>
    </location>
</feature>
<dbReference type="CDD" id="cd00093">
    <property type="entry name" value="HTH_XRE"/>
    <property type="match status" value="1"/>
</dbReference>
<keyword evidence="3" id="KW-1185">Reference proteome</keyword>
<dbReference type="GO" id="GO:0003677">
    <property type="term" value="F:DNA binding"/>
    <property type="evidence" value="ECO:0007669"/>
    <property type="project" value="InterPro"/>
</dbReference>
<sequence length="288" mass="33398">MRTNMINIPKFIQIRKSLKLSQNELCRGICTQSTLSKFENNGQIPSFKILKQLCDRMNISLSDIMLTSTESEIAQKLFKADFYFITFEYDKIRKLLKQVNPKKIKDKEDLLHYYYLEGQLALDSDHNDVSALFYFNNILTAENLKADNIYRLLALKGCSQVYAAQNDLDKASHYFDQLVGQIKKVPIDDELRQLQVMSILTAAGEFYGSEKRYKQADDLLNYAYDLASKHHMVYFVARILYQLALDDLAQKRDKKIALEHLNDALAFARLNKNEVVLENGQKLLNELK</sequence>
<evidence type="ECO:0000259" key="1">
    <source>
        <dbReference type="PROSITE" id="PS50943"/>
    </source>
</evidence>
<dbReference type="SMART" id="SM00530">
    <property type="entry name" value="HTH_XRE"/>
    <property type="match status" value="1"/>
</dbReference>
<dbReference type="Pfam" id="PF01381">
    <property type="entry name" value="HTH_3"/>
    <property type="match status" value="1"/>
</dbReference>
<dbReference type="InterPro" id="IPR001387">
    <property type="entry name" value="Cro/C1-type_HTH"/>
</dbReference>
<dbReference type="PANTHER" id="PTHR37038">
    <property type="entry name" value="TRANSCRIPTIONAL REGULATOR-RELATED"/>
    <property type="match status" value="1"/>
</dbReference>
<dbReference type="Gene3D" id="1.25.40.10">
    <property type="entry name" value="Tetratricopeptide repeat domain"/>
    <property type="match status" value="1"/>
</dbReference>
<dbReference type="SUPFAM" id="SSF47413">
    <property type="entry name" value="lambda repressor-like DNA-binding domains"/>
    <property type="match status" value="1"/>
</dbReference>
<organism evidence="2 3">
    <name type="scientific">Lactobacillus equicursoris DSM 19284 = JCM 14600 = CIP 110162</name>
    <dbReference type="NCBI Taxonomy" id="1293597"/>
    <lineage>
        <taxon>Bacteria</taxon>
        <taxon>Bacillati</taxon>
        <taxon>Bacillota</taxon>
        <taxon>Bacilli</taxon>
        <taxon>Lactobacillales</taxon>
        <taxon>Lactobacillaceae</taxon>
        <taxon>Lactobacillus</taxon>
    </lineage>
</organism>
<dbReference type="InterPro" id="IPR053163">
    <property type="entry name" value="HTH-type_regulator_Rgg"/>
</dbReference>
<dbReference type="eggNOG" id="COG1396">
    <property type="taxonomic scope" value="Bacteria"/>
</dbReference>
<dbReference type="STRING" id="1293597.FC20_GL001046"/>
<dbReference type="PROSITE" id="PS50943">
    <property type="entry name" value="HTH_CROC1"/>
    <property type="match status" value="1"/>
</dbReference>
<comment type="caution">
    <text evidence="2">The sequence shown here is derived from an EMBL/GenBank/DDBJ whole genome shotgun (WGS) entry which is preliminary data.</text>
</comment>
<protein>
    <submittedName>
        <fullName evidence="2">XRE family transcriptional regulator</fullName>
    </submittedName>
</protein>
<reference evidence="2 3" key="1">
    <citation type="journal article" date="2015" name="Genome Announc.">
        <title>Expanding the biotechnology potential of lactobacilli through comparative genomics of 213 strains and associated genera.</title>
        <authorList>
            <person name="Sun Z."/>
            <person name="Harris H.M."/>
            <person name="McCann A."/>
            <person name="Guo C."/>
            <person name="Argimon S."/>
            <person name="Zhang W."/>
            <person name="Yang X."/>
            <person name="Jeffery I.B."/>
            <person name="Cooney J.C."/>
            <person name="Kagawa T.F."/>
            <person name="Liu W."/>
            <person name="Song Y."/>
            <person name="Salvetti E."/>
            <person name="Wrobel A."/>
            <person name="Rasinkangas P."/>
            <person name="Parkhill J."/>
            <person name="Rea M.C."/>
            <person name="O'Sullivan O."/>
            <person name="Ritari J."/>
            <person name="Douillard F.P."/>
            <person name="Paul Ross R."/>
            <person name="Yang R."/>
            <person name="Briner A.E."/>
            <person name="Felis G.E."/>
            <person name="de Vos W.M."/>
            <person name="Barrangou R."/>
            <person name="Klaenhammer T.R."/>
            <person name="Caufield P.W."/>
            <person name="Cui Y."/>
            <person name="Zhang H."/>
            <person name="O'Toole P.W."/>
        </authorList>
    </citation>
    <scope>NUCLEOTIDE SEQUENCE [LARGE SCALE GENOMIC DNA]</scope>
    <source>
        <strain evidence="2 3">DSM 19284</strain>
    </source>
</reference>